<evidence type="ECO:0000313" key="1">
    <source>
        <dbReference type="EMBL" id="NEU94327.1"/>
    </source>
</evidence>
<dbReference type="Proteomes" id="UP000468531">
    <property type="component" value="Unassembled WGS sequence"/>
</dbReference>
<protein>
    <submittedName>
        <fullName evidence="1">Uncharacterized protein</fullName>
    </submittedName>
</protein>
<organism evidence="1 2">
    <name type="scientific">Bradyrhizobium uaiense</name>
    <dbReference type="NCBI Taxonomy" id="2594946"/>
    <lineage>
        <taxon>Bacteria</taxon>
        <taxon>Pseudomonadati</taxon>
        <taxon>Pseudomonadota</taxon>
        <taxon>Alphaproteobacteria</taxon>
        <taxon>Hyphomicrobiales</taxon>
        <taxon>Nitrobacteraceae</taxon>
        <taxon>Bradyrhizobium</taxon>
    </lineage>
</organism>
<proteinExistence type="predicted"/>
<name>A0A6P1B6S4_9BRAD</name>
<accession>A0A6P1B6S4</accession>
<dbReference type="EMBL" id="VKHP01000001">
    <property type="protein sequence ID" value="NEU94327.1"/>
    <property type="molecule type" value="Genomic_DNA"/>
</dbReference>
<sequence length="189" mass="20553">MDFNEINSGGSPGEYAWTQEDHDLFSRIINEPGPSSSAVPETAFDVSFAVPHKFSHGTQSAPGQMVERLNHLGLLPDADQPSMTYEIKGHRYTAALDPSSGVRLIHNSPEDQNIGAGPAGLPDFGAFIFETSRRGFPLPEQWAPPALIEKLQETGFMPSPNNTTTIALNGRTYNAELMQGGFVRLRRAG</sequence>
<dbReference type="AlphaFoldDB" id="A0A6P1B6S4"/>
<gene>
    <name evidence="1" type="ORF">FNJ47_00400</name>
</gene>
<comment type="caution">
    <text evidence="1">The sequence shown here is derived from an EMBL/GenBank/DDBJ whole genome shotgun (WGS) entry which is preliminary data.</text>
</comment>
<dbReference type="RefSeq" id="WP_163149327.1">
    <property type="nucleotide sequence ID" value="NZ_VKHP01000001.1"/>
</dbReference>
<keyword evidence="2" id="KW-1185">Reference proteome</keyword>
<evidence type="ECO:0000313" key="2">
    <source>
        <dbReference type="Proteomes" id="UP000468531"/>
    </source>
</evidence>
<reference evidence="1 2" key="1">
    <citation type="journal article" date="2020" name="Arch. Microbiol.">
        <title>Bradyrhizobium uaiense sp. nov., a new highly efficient cowpea symbiont.</title>
        <authorList>
            <person name="Cabral Michel D."/>
            <person name="Azarias Guimaraes A."/>
            <person name="Martins da Costa E."/>
            <person name="Soares de Carvalho T."/>
            <person name="Balsanelli E."/>
            <person name="Willems A."/>
            <person name="Maltempi de Souza E."/>
            <person name="de Souza Moreira F.M."/>
        </authorList>
    </citation>
    <scope>NUCLEOTIDE SEQUENCE [LARGE SCALE GENOMIC DNA]</scope>
    <source>
        <strain evidence="1 2">UFLA 03-164</strain>
    </source>
</reference>